<feature type="compositionally biased region" description="Basic and acidic residues" evidence="1">
    <location>
        <begin position="51"/>
        <end position="64"/>
    </location>
</feature>
<dbReference type="RefSeq" id="WP_253782272.1">
    <property type="nucleotide sequence ID" value="NZ_JAMTCV010000003.1"/>
</dbReference>
<protein>
    <submittedName>
        <fullName evidence="3">Uncharacterized protein</fullName>
    </submittedName>
</protein>
<name>A0A285LQR9_9NOCA</name>
<keyword evidence="4" id="KW-1185">Reference proteome</keyword>
<accession>A0A285LQR9</accession>
<evidence type="ECO:0000256" key="2">
    <source>
        <dbReference type="SAM" id="SignalP"/>
    </source>
</evidence>
<organism evidence="3 4">
    <name type="scientific">Nocardia amikacinitolerans</name>
    <dbReference type="NCBI Taxonomy" id="756689"/>
    <lineage>
        <taxon>Bacteria</taxon>
        <taxon>Bacillati</taxon>
        <taxon>Actinomycetota</taxon>
        <taxon>Actinomycetes</taxon>
        <taxon>Mycobacteriales</taxon>
        <taxon>Nocardiaceae</taxon>
        <taxon>Nocardia</taxon>
    </lineage>
</organism>
<evidence type="ECO:0000256" key="1">
    <source>
        <dbReference type="SAM" id="MobiDB-lite"/>
    </source>
</evidence>
<feature type="chain" id="PRO_5038881189" evidence="2">
    <location>
        <begin position="30"/>
        <end position="107"/>
    </location>
</feature>
<proteinExistence type="predicted"/>
<dbReference type="PROSITE" id="PS51318">
    <property type="entry name" value="TAT"/>
    <property type="match status" value="1"/>
</dbReference>
<dbReference type="EMBL" id="OBEG01000004">
    <property type="protein sequence ID" value="SNY87270.1"/>
    <property type="molecule type" value="Genomic_DNA"/>
</dbReference>
<reference evidence="3 4" key="1">
    <citation type="submission" date="2017-09" db="EMBL/GenBank/DDBJ databases">
        <authorList>
            <person name="Ehlers B."/>
            <person name="Leendertz F.H."/>
        </authorList>
    </citation>
    <scope>NUCLEOTIDE SEQUENCE [LARGE SCALE GENOMIC DNA]</scope>
    <source>
        <strain evidence="3 4">DSM 45537</strain>
    </source>
</reference>
<feature type="compositionally biased region" description="Low complexity" evidence="1">
    <location>
        <begin position="27"/>
        <end position="40"/>
    </location>
</feature>
<dbReference type="Proteomes" id="UP000219565">
    <property type="component" value="Unassembled WGS sequence"/>
</dbReference>
<sequence>MLSTSNMRRGALRVAAAAAMVMIPAAAVAAATAAAEAPTADTVQPAPEGSAPERTDVSRPDHLGNHGFPGRPGHNGSDSRESDSVTSPGARPGHEQQGMPPTTSHTG</sequence>
<keyword evidence="2" id="KW-0732">Signal</keyword>
<feature type="region of interest" description="Disordered" evidence="1">
    <location>
        <begin position="27"/>
        <end position="107"/>
    </location>
</feature>
<dbReference type="AlphaFoldDB" id="A0A285LQR9"/>
<dbReference type="InterPro" id="IPR006311">
    <property type="entry name" value="TAT_signal"/>
</dbReference>
<feature type="signal peptide" evidence="2">
    <location>
        <begin position="1"/>
        <end position="29"/>
    </location>
</feature>
<evidence type="ECO:0000313" key="3">
    <source>
        <dbReference type="EMBL" id="SNY87270.1"/>
    </source>
</evidence>
<gene>
    <name evidence="3" type="ORF">SAMN04244553_4211</name>
</gene>
<evidence type="ECO:0000313" key="4">
    <source>
        <dbReference type="Proteomes" id="UP000219565"/>
    </source>
</evidence>